<comment type="subcellular location">
    <subcellularLocation>
        <location evidence="1">Cell membrane</location>
        <topology evidence="1">Multi-pass membrane protein</topology>
    </subcellularLocation>
</comment>
<dbReference type="GO" id="GO:0016780">
    <property type="term" value="F:phosphotransferase activity, for other substituted phosphate groups"/>
    <property type="evidence" value="ECO:0007669"/>
    <property type="project" value="InterPro"/>
</dbReference>
<feature type="transmembrane region" description="Helical" evidence="7">
    <location>
        <begin position="233"/>
        <end position="251"/>
    </location>
</feature>
<evidence type="ECO:0000313" key="8">
    <source>
        <dbReference type="EMBL" id="OGG11643.1"/>
    </source>
</evidence>
<dbReference type="GO" id="GO:0071555">
    <property type="term" value="P:cell wall organization"/>
    <property type="evidence" value="ECO:0007669"/>
    <property type="project" value="TreeGrafter"/>
</dbReference>
<feature type="transmembrane region" description="Helical" evidence="7">
    <location>
        <begin position="6"/>
        <end position="26"/>
    </location>
</feature>
<name>A0A1F5ZH63_9BACT</name>
<reference evidence="8 9" key="1">
    <citation type="journal article" date="2016" name="Nat. Commun.">
        <title>Thousands of microbial genomes shed light on interconnected biogeochemical processes in an aquifer system.</title>
        <authorList>
            <person name="Anantharaman K."/>
            <person name="Brown C.T."/>
            <person name="Hug L.A."/>
            <person name="Sharon I."/>
            <person name="Castelle C.J."/>
            <person name="Probst A.J."/>
            <person name="Thomas B.C."/>
            <person name="Singh A."/>
            <person name="Wilkins M.J."/>
            <person name="Karaoz U."/>
            <person name="Brodie E.L."/>
            <person name="Williams K.H."/>
            <person name="Hubbard S.S."/>
            <person name="Banfield J.F."/>
        </authorList>
    </citation>
    <scope>NUCLEOTIDE SEQUENCE [LARGE SCALE GENOMIC DNA]</scope>
</reference>
<proteinExistence type="predicted"/>
<evidence type="ECO:0000256" key="5">
    <source>
        <dbReference type="ARBA" id="ARBA00022989"/>
    </source>
</evidence>
<evidence type="ECO:0000256" key="3">
    <source>
        <dbReference type="ARBA" id="ARBA00022679"/>
    </source>
</evidence>
<evidence type="ECO:0008006" key="10">
    <source>
        <dbReference type="Google" id="ProtNLM"/>
    </source>
</evidence>
<feature type="transmembrane region" description="Helical" evidence="7">
    <location>
        <begin position="143"/>
        <end position="167"/>
    </location>
</feature>
<dbReference type="GO" id="GO:0005886">
    <property type="term" value="C:plasma membrane"/>
    <property type="evidence" value="ECO:0007669"/>
    <property type="project" value="UniProtKB-SubCell"/>
</dbReference>
<dbReference type="Proteomes" id="UP000177268">
    <property type="component" value="Unassembled WGS sequence"/>
</dbReference>
<dbReference type="PANTHER" id="PTHR22926:SF3">
    <property type="entry name" value="UNDECAPRENYL-PHOSPHATE ALPHA-N-ACETYLGLUCOSAMINYL 1-PHOSPHATE TRANSFERASE"/>
    <property type="match status" value="1"/>
</dbReference>
<keyword evidence="6 7" id="KW-0472">Membrane</keyword>
<feature type="transmembrane region" description="Helical" evidence="7">
    <location>
        <begin position="304"/>
        <end position="322"/>
    </location>
</feature>
<keyword evidence="5 7" id="KW-1133">Transmembrane helix</keyword>
<keyword evidence="3" id="KW-0808">Transferase</keyword>
<evidence type="ECO:0000256" key="1">
    <source>
        <dbReference type="ARBA" id="ARBA00004651"/>
    </source>
</evidence>
<comment type="caution">
    <text evidence="8">The sequence shown here is derived from an EMBL/GenBank/DDBJ whole genome shotgun (WGS) entry which is preliminary data.</text>
</comment>
<feature type="transmembrane region" description="Helical" evidence="7">
    <location>
        <begin position="73"/>
        <end position="90"/>
    </location>
</feature>
<dbReference type="Pfam" id="PF00953">
    <property type="entry name" value="Glycos_transf_4"/>
    <property type="match status" value="1"/>
</dbReference>
<keyword evidence="4 7" id="KW-0812">Transmembrane</keyword>
<sequence length="360" mass="38982">MDFVLPFLVAALASSFATPVVIRLAKKFRLVDDPKKRFHPAHTHKGIIPRAGGAAIFIGFLGAVFLFVPLTKLTIGMLLGSTLLVAIGLADDKKDVNPYIRLITNALAALIVISAGAGIPYITNPLTGGVLHLDTLRVSFNLLGPHSVVVFADLFAFLWIMWTMNIVGWSAGVDGQMPGFVTISALVLGILSLRFTAQDPSQLYVSILAFIVAGAFFGFLPWNFYPQKIMPGYGGKTLAGFLLALLGILSYGKFGTALLVLGVPTIDAAYTLMRRIGRKHSPVIADRGHLHHRLLDIGWGKRRIALFYWMVSAILGAIALTVTSREKLFALLLVAVGIGGFFVWVNFFTQFSGQRDPDSG</sequence>
<accession>A0A1F5ZH63</accession>
<feature type="transmembrane region" description="Helical" evidence="7">
    <location>
        <begin position="47"/>
        <end position="67"/>
    </location>
</feature>
<dbReference type="AlphaFoldDB" id="A0A1F5ZH63"/>
<keyword evidence="2" id="KW-1003">Cell membrane</keyword>
<dbReference type="EMBL" id="MFIZ01000022">
    <property type="protein sequence ID" value="OGG11643.1"/>
    <property type="molecule type" value="Genomic_DNA"/>
</dbReference>
<evidence type="ECO:0000313" key="9">
    <source>
        <dbReference type="Proteomes" id="UP000177268"/>
    </source>
</evidence>
<feature type="transmembrane region" description="Helical" evidence="7">
    <location>
        <begin position="102"/>
        <end position="123"/>
    </location>
</feature>
<protein>
    <recommendedName>
        <fullName evidence="10">Undecaprenyl-phosphate alpha-N-acetylglucosaminyl 1-phosphate transferase</fullName>
    </recommendedName>
</protein>
<feature type="transmembrane region" description="Helical" evidence="7">
    <location>
        <begin position="179"/>
        <end position="197"/>
    </location>
</feature>
<evidence type="ECO:0000256" key="4">
    <source>
        <dbReference type="ARBA" id="ARBA00022692"/>
    </source>
</evidence>
<dbReference type="CDD" id="cd06853">
    <property type="entry name" value="GT_WecA_like"/>
    <property type="match status" value="1"/>
</dbReference>
<dbReference type="PANTHER" id="PTHR22926">
    <property type="entry name" value="PHOSPHO-N-ACETYLMURAMOYL-PENTAPEPTIDE-TRANSFERASE"/>
    <property type="match status" value="1"/>
</dbReference>
<dbReference type="GO" id="GO:0009103">
    <property type="term" value="P:lipopolysaccharide biosynthetic process"/>
    <property type="evidence" value="ECO:0007669"/>
    <property type="project" value="TreeGrafter"/>
</dbReference>
<dbReference type="InterPro" id="IPR000715">
    <property type="entry name" value="Glycosyl_transferase_4"/>
</dbReference>
<evidence type="ECO:0000256" key="2">
    <source>
        <dbReference type="ARBA" id="ARBA00022475"/>
    </source>
</evidence>
<feature type="transmembrane region" description="Helical" evidence="7">
    <location>
        <begin position="203"/>
        <end position="221"/>
    </location>
</feature>
<gene>
    <name evidence="8" type="ORF">A2Z00_01130</name>
</gene>
<dbReference type="GO" id="GO:0044038">
    <property type="term" value="P:cell wall macromolecule biosynthetic process"/>
    <property type="evidence" value="ECO:0007669"/>
    <property type="project" value="TreeGrafter"/>
</dbReference>
<feature type="transmembrane region" description="Helical" evidence="7">
    <location>
        <begin position="328"/>
        <end position="348"/>
    </location>
</feature>
<dbReference type="STRING" id="1798370.A2Z00_01130"/>
<evidence type="ECO:0000256" key="7">
    <source>
        <dbReference type="SAM" id="Phobius"/>
    </source>
</evidence>
<evidence type="ECO:0000256" key="6">
    <source>
        <dbReference type="ARBA" id="ARBA00023136"/>
    </source>
</evidence>
<organism evidence="8 9">
    <name type="scientific">Candidatus Gottesmanbacteria bacterium RBG_13_45_10</name>
    <dbReference type="NCBI Taxonomy" id="1798370"/>
    <lineage>
        <taxon>Bacteria</taxon>
        <taxon>Candidatus Gottesmaniibacteriota</taxon>
    </lineage>
</organism>